<comment type="caution">
    <text evidence="3">The sequence shown here is derived from an EMBL/GenBank/DDBJ whole genome shotgun (WGS) entry which is preliminary data.</text>
</comment>
<gene>
    <name evidence="3" type="ORF">AAG570_004466</name>
</gene>
<evidence type="ECO:0000313" key="4">
    <source>
        <dbReference type="Proteomes" id="UP001558652"/>
    </source>
</evidence>
<evidence type="ECO:0000256" key="2">
    <source>
        <dbReference type="SAM" id="Phobius"/>
    </source>
</evidence>
<keyword evidence="2" id="KW-1133">Transmembrane helix</keyword>
<sequence>MASKRRTFHQNKKQETTEIDHGKLALTKRMDNCSYPQSLKAEDGSNRRNYQSEKQETTEIDLPPVTRPVRETRNILNFREQACSRRLRREARVPDDEETVCVQRASMFLNWRSVLLLILAAASSAVQAYHMGQQCDWTGRWWDELDSSGPAFASFTTP</sequence>
<dbReference type="AlphaFoldDB" id="A0ABD0YDK5"/>
<feature type="region of interest" description="Disordered" evidence="1">
    <location>
        <begin position="35"/>
        <end position="62"/>
    </location>
</feature>
<evidence type="ECO:0000313" key="3">
    <source>
        <dbReference type="EMBL" id="KAL1117138.1"/>
    </source>
</evidence>
<feature type="compositionally biased region" description="Basic and acidic residues" evidence="1">
    <location>
        <begin position="12"/>
        <end position="23"/>
    </location>
</feature>
<evidence type="ECO:0000256" key="1">
    <source>
        <dbReference type="SAM" id="MobiDB-lite"/>
    </source>
</evidence>
<protein>
    <submittedName>
        <fullName evidence="3">Uncharacterized protein</fullName>
    </submittedName>
</protein>
<organism evidence="3 4">
    <name type="scientific">Ranatra chinensis</name>
    <dbReference type="NCBI Taxonomy" id="642074"/>
    <lineage>
        <taxon>Eukaryota</taxon>
        <taxon>Metazoa</taxon>
        <taxon>Ecdysozoa</taxon>
        <taxon>Arthropoda</taxon>
        <taxon>Hexapoda</taxon>
        <taxon>Insecta</taxon>
        <taxon>Pterygota</taxon>
        <taxon>Neoptera</taxon>
        <taxon>Paraneoptera</taxon>
        <taxon>Hemiptera</taxon>
        <taxon>Heteroptera</taxon>
        <taxon>Panheteroptera</taxon>
        <taxon>Nepomorpha</taxon>
        <taxon>Nepidae</taxon>
        <taxon>Ranatrinae</taxon>
        <taxon>Ranatra</taxon>
    </lineage>
</organism>
<reference evidence="3 4" key="1">
    <citation type="submission" date="2024-07" db="EMBL/GenBank/DDBJ databases">
        <title>Chromosome-level genome assembly of the water stick insect Ranatra chinensis (Heteroptera: Nepidae).</title>
        <authorList>
            <person name="Liu X."/>
        </authorList>
    </citation>
    <scope>NUCLEOTIDE SEQUENCE [LARGE SCALE GENOMIC DNA]</scope>
    <source>
        <strain evidence="3">Cailab_2021Rc</strain>
        <tissue evidence="3">Muscle</tissue>
    </source>
</reference>
<feature type="compositionally biased region" description="Basic residues" evidence="1">
    <location>
        <begin position="1"/>
        <end position="11"/>
    </location>
</feature>
<keyword evidence="4" id="KW-1185">Reference proteome</keyword>
<name>A0ABD0YDK5_9HEMI</name>
<feature type="region of interest" description="Disordered" evidence="1">
    <location>
        <begin position="1"/>
        <end position="23"/>
    </location>
</feature>
<accession>A0ABD0YDK5</accession>
<dbReference type="EMBL" id="JBFDAA010000016">
    <property type="protein sequence ID" value="KAL1117138.1"/>
    <property type="molecule type" value="Genomic_DNA"/>
</dbReference>
<proteinExistence type="predicted"/>
<feature type="transmembrane region" description="Helical" evidence="2">
    <location>
        <begin position="114"/>
        <end position="132"/>
    </location>
</feature>
<feature type="compositionally biased region" description="Basic and acidic residues" evidence="1">
    <location>
        <begin position="40"/>
        <end position="57"/>
    </location>
</feature>
<dbReference type="Proteomes" id="UP001558652">
    <property type="component" value="Unassembled WGS sequence"/>
</dbReference>
<keyword evidence="2" id="KW-0812">Transmembrane</keyword>
<keyword evidence="2" id="KW-0472">Membrane</keyword>